<proteinExistence type="inferred from homology"/>
<evidence type="ECO:0000256" key="5">
    <source>
        <dbReference type="HAMAP-Rule" id="MF_00527"/>
    </source>
</evidence>
<dbReference type="FunFam" id="3.10.300.10:FF:000001">
    <property type="entry name" value="Putative 3-methyladenine DNA glycosylase"/>
    <property type="match status" value="1"/>
</dbReference>
<dbReference type="CDD" id="cd00540">
    <property type="entry name" value="AAG"/>
    <property type="match status" value="1"/>
</dbReference>
<dbReference type="GO" id="GO:0003905">
    <property type="term" value="F:alkylbase DNA N-glycosylase activity"/>
    <property type="evidence" value="ECO:0007669"/>
    <property type="project" value="InterPro"/>
</dbReference>
<dbReference type="InterPro" id="IPR011034">
    <property type="entry name" value="Formyl_transferase-like_C_sf"/>
</dbReference>
<name>A0A1T4Y4I7_9CLOT</name>
<dbReference type="GO" id="GO:0006284">
    <property type="term" value="P:base-excision repair"/>
    <property type="evidence" value="ECO:0007669"/>
    <property type="project" value="InterPro"/>
</dbReference>
<evidence type="ECO:0000256" key="3">
    <source>
        <dbReference type="ARBA" id="ARBA00022801"/>
    </source>
</evidence>
<dbReference type="RefSeq" id="WP_078697288.1">
    <property type="nucleotide sequence ID" value="NZ_FUYH01000020.1"/>
</dbReference>
<dbReference type="EC" id="3.2.2.-" evidence="5"/>
<comment type="similarity">
    <text evidence="1 5">Belongs to the DNA glycosylase MPG family.</text>
</comment>
<dbReference type="Pfam" id="PF02245">
    <property type="entry name" value="Pur_DNA_glyco"/>
    <property type="match status" value="1"/>
</dbReference>
<dbReference type="STRING" id="1147123.SAMN05443428_12042"/>
<keyword evidence="4 5" id="KW-0234">DNA repair</keyword>
<dbReference type="SUPFAM" id="SSF50486">
    <property type="entry name" value="FMT C-terminal domain-like"/>
    <property type="match status" value="1"/>
</dbReference>
<dbReference type="AlphaFoldDB" id="A0A1T4Y4I7"/>
<dbReference type="InterPro" id="IPR036995">
    <property type="entry name" value="MPG_sf"/>
</dbReference>
<dbReference type="PANTHER" id="PTHR10429:SF0">
    <property type="entry name" value="DNA-3-METHYLADENINE GLYCOSYLASE"/>
    <property type="match status" value="1"/>
</dbReference>
<gene>
    <name evidence="6" type="ORF">SAMN05443428_12042</name>
</gene>
<reference evidence="7" key="1">
    <citation type="submission" date="2017-02" db="EMBL/GenBank/DDBJ databases">
        <authorList>
            <person name="Varghese N."/>
            <person name="Submissions S."/>
        </authorList>
    </citation>
    <scope>NUCLEOTIDE SEQUENCE [LARGE SCALE GENOMIC DNA]</scope>
    <source>
        <strain evidence="7">USBA 833</strain>
    </source>
</reference>
<sequence>MNMLCRSFYERDTLIVARELLGKYIVKKTYHKNLIGMIVETEAYIGPFDKASHSYNYRRTERNDAMYGPPGHAYVYMIYGKNFCLNIVTEEVEKPCAVLIRALEPVSGLDEMAVNRYNKNFNELSKGEIINLTNGPSKLCSAFKIDKSYNKKDICSESFYIAEGITDFEIKESKRININYAEEAKDFLWRFYIKGNKFVSKPHE</sequence>
<evidence type="ECO:0000256" key="2">
    <source>
        <dbReference type="ARBA" id="ARBA00022763"/>
    </source>
</evidence>
<dbReference type="GO" id="GO:0003677">
    <property type="term" value="F:DNA binding"/>
    <property type="evidence" value="ECO:0007669"/>
    <property type="project" value="InterPro"/>
</dbReference>
<keyword evidence="2 5" id="KW-0227">DNA damage</keyword>
<dbReference type="Gene3D" id="3.10.300.10">
    <property type="entry name" value="Methylpurine-DNA glycosylase (MPG)"/>
    <property type="match status" value="1"/>
</dbReference>
<evidence type="ECO:0000256" key="1">
    <source>
        <dbReference type="ARBA" id="ARBA00009232"/>
    </source>
</evidence>
<dbReference type="InterPro" id="IPR003180">
    <property type="entry name" value="MPG"/>
</dbReference>
<evidence type="ECO:0000256" key="4">
    <source>
        <dbReference type="ARBA" id="ARBA00023204"/>
    </source>
</evidence>
<accession>A0A1T4Y4I7</accession>
<evidence type="ECO:0000313" key="6">
    <source>
        <dbReference type="EMBL" id="SKA96231.1"/>
    </source>
</evidence>
<dbReference type="OrthoDB" id="9794313at2"/>
<organism evidence="6 7">
    <name type="scientific">Caloramator quimbayensis</name>
    <dbReference type="NCBI Taxonomy" id="1147123"/>
    <lineage>
        <taxon>Bacteria</taxon>
        <taxon>Bacillati</taxon>
        <taxon>Bacillota</taxon>
        <taxon>Clostridia</taxon>
        <taxon>Eubacteriales</taxon>
        <taxon>Clostridiaceae</taxon>
        <taxon>Caloramator</taxon>
    </lineage>
</organism>
<dbReference type="Proteomes" id="UP000190105">
    <property type="component" value="Unassembled WGS sequence"/>
</dbReference>
<dbReference type="NCBIfam" id="TIGR00567">
    <property type="entry name" value="3mg"/>
    <property type="match status" value="1"/>
</dbReference>
<protein>
    <recommendedName>
        <fullName evidence="5">Putative 3-methyladenine DNA glycosylase</fullName>
        <ecNumber evidence="5">3.2.2.-</ecNumber>
    </recommendedName>
</protein>
<dbReference type="HAMAP" id="MF_00527">
    <property type="entry name" value="3MGH"/>
    <property type="match status" value="1"/>
</dbReference>
<evidence type="ECO:0000313" key="7">
    <source>
        <dbReference type="Proteomes" id="UP000190105"/>
    </source>
</evidence>
<dbReference type="PANTHER" id="PTHR10429">
    <property type="entry name" value="DNA-3-METHYLADENINE GLYCOSYLASE"/>
    <property type="match status" value="1"/>
</dbReference>
<dbReference type="NCBIfam" id="NF002001">
    <property type="entry name" value="PRK00802.1-1"/>
    <property type="match status" value="1"/>
</dbReference>
<dbReference type="EMBL" id="FUYH01000020">
    <property type="protein sequence ID" value="SKA96231.1"/>
    <property type="molecule type" value="Genomic_DNA"/>
</dbReference>
<keyword evidence="3 5" id="KW-0378">Hydrolase</keyword>
<keyword evidence="7" id="KW-1185">Reference proteome</keyword>